<name>A0A448X286_9PLAT</name>
<gene>
    <name evidence="2" type="ORF">PXEA_LOCUS19460</name>
</gene>
<feature type="region of interest" description="Disordered" evidence="1">
    <location>
        <begin position="20"/>
        <end position="68"/>
    </location>
</feature>
<dbReference type="EMBL" id="CAAALY010077580">
    <property type="protein sequence ID" value="VEL26020.1"/>
    <property type="molecule type" value="Genomic_DNA"/>
</dbReference>
<feature type="compositionally biased region" description="Basic residues" evidence="1">
    <location>
        <begin position="20"/>
        <end position="30"/>
    </location>
</feature>
<feature type="compositionally biased region" description="Low complexity" evidence="1">
    <location>
        <begin position="31"/>
        <end position="42"/>
    </location>
</feature>
<proteinExistence type="predicted"/>
<dbReference type="AlphaFoldDB" id="A0A448X286"/>
<comment type="caution">
    <text evidence="2">The sequence shown here is derived from an EMBL/GenBank/DDBJ whole genome shotgun (WGS) entry which is preliminary data.</text>
</comment>
<reference evidence="2" key="1">
    <citation type="submission" date="2018-11" db="EMBL/GenBank/DDBJ databases">
        <authorList>
            <consortium name="Pathogen Informatics"/>
        </authorList>
    </citation>
    <scope>NUCLEOTIDE SEQUENCE</scope>
</reference>
<sequence>MVSCSDDVLHMTDESSARIYRGRRAVRRGPVRTNLQPQLQCNPPQPQVEPAYESLPFASSSEMNGIPT</sequence>
<feature type="compositionally biased region" description="Polar residues" evidence="1">
    <location>
        <begin position="57"/>
        <end position="68"/>
    </location>
</feature>
<protein>
    <submittedName>
        <fullName evidence="2">Uncharacterized protein</fullName>
    </submittedName>
</protein>
<evidence type="ECO:0000313" key="3">
    <source>
        <dbReference type="Proteomes" id="UP000784294"/>
    </source>
</evidence>
<organism evidence="2 3">
    <name type="scientific">Protopolystoma xenopodis</name>
    <dbReference type="NCBI Taxonomy" id="117903"/>
    <lineage>
        <taxon>Eukaryota</taxon>
        <taxon>Metazoa</taxon>
        <taxon>Spiralia</taxon>
        <taxon>Lophotrochozoa</taxon>
        <taxon>Platyhelminthes</taxon>
        <taxon>Monogenea</taxon>
        <taxon>Polyopisthocotylea</taxon>
        <taxon>Polystomatidea</taxon>
        <taxon>Polystomatidae</taxon>
        <taxon>Protopolystoma</taxon>
    </lineage>
</organism>
<keyword evidence="3" id="KW-1185">Reference proteome</keyword>
<evidence type="ECO:0000256" key="1">
    <source>
        <dbReference type="SAM" id="MobiDB-lite"/>
    </source>
</evidence>
<accession>A0A448X286</accession>
<evidence type="ECO:0000313" key="2">
    <source>
        <dbReference type="EMBL" id="VEL26020.1"/>
    </source>
</evidence>
<dbReference type="Proteomes" id="UP000784294">
    <property type="component" value="Unassembled WGS sequence"/>
</dbReference>